<gene>
    <name evidence="2" type="ORF">A3A20_00825</name>
</gene>
<keyword evidence="1" id="KW-0812">Transmembrane</keyword>
<dbReference type="PANTHER" id="PTHR37309">
    <property type="entry name" value="SLR0284 PROTEIN"/>
    <property type="match status" value="1"/>
</dbReference>
<reference evidence="2 3" key="1">
    <citation type="journal article" date="2016" name="Nat. Commun.">
        <title>Thousands of microbial genomes shed light on interconnected biogeochemical processes in an aquifer system.</title>
        <authorList>
            <person name="Anantharaman K."/>
            <person name="Brown C.T."/>
            <person name="Hug L.A."/>
            <person name="Sharon I."/>
            <person name="Castelle C.J."/>
            <person name="Probst A.J."/>
            <person name="Thomas B.C."/>
            <person name="Singh A."/>
            <person name="Wilkins M.J."/>
            <person name="Karaoz U."/>
            <person name="Brodie E.L."/>
            <person name="Williams K.H."/>
            <person name="Hubbard S.S."/>
            <person name="Banfield J.F."/>
        </authorList>
    </citation>
    <scope>NUCLEOTIDE SEQUENCE [LARGE SCALE GENOMIC DNA]</scope>
</reference>
<dbReference type="InterPro" id="IPR007165">
    <property type="entry name" value="Phage_holin_4_2"/>
</dbReference>
<keyword evidence="1" id="KW-1133">Transmembrane helix</keyword>
<accession>A0A1F8DRN7</accession>
<organism evidence="2 3">
    <name type="scientific">Candidatus Wolfebacteria bacterium RIFCSPLOWO2_01_FULL_45_19</name>
    <dbReference type="NCBI Taxonomy" id="1802557"/>
    <lineage>
        <taxon>Bacteria</taxon>
        <taxon>Candidatus Wolfeibacteriota</taxon>
    </lineage>
</organism>
<feature type="transmembrane region" description="Helical" evidence="1">
    <location>
        <begin position="62"/>
        <end position="82"/>
    </location>
</feature>
<feature type="transmembrane region" description="Helical" evidence="1">
    <location>
        <begin position="37"/>
        <end position="55"/>
    </location>
</feature>
<dbReference type="PANTHER" id="PTHR37309:SF1">
    <property type="entry name" value="SLR0284 PROTEIN"/>
    <property type="match status" value="1"/>
</dbReference>
<comment type="caution">
    <text evidence="2">The sequence shown here is derived from an EMBL/GenBank/DDBJ whole genome shotgun (WGS) entry which is preliminary data.</text>
</comment>
<evidence type="ECO:0000256" key="1">
    <source>
        <dbReference type="SAM" id="Phobius"/>
    </source>
</evidence>
<evidence type="ECO:0000313" key="3">
    <source>
        <dbReference type="Proteomes" id="UP000178946"/>
    </source>
</evidence>
<proteinExistence type="predicted"/>
<dbReference type="STRING" id="1802557.A3A20_00825"/>
<evidence type="ECO:0000313" key="2">
    <source>
        <dbReference type="EMBL" id="OGM90639.1"/>
    </source>
</evidence>
<sequence length="122" mass="13341">MKLIARIIFYALINLAAFAGTAYVLPGFEISGNLTEIFLAAGFLALLNIFIRPILKFIFGPFIILTFGLFIIVLNAFILYLVDILSAGISIDGIGTLILASLIIGLINFIISLSARRLYQKT</sequence>
<dbReference type="AlphaFoldDB" id="A0A1F8DRN7"/>
<name>A0A1F8DRN7_9BACT</name>
<dbReference type="EMBL" id="MGIR01000010">
    <property type="protein sequence ID" value="OGM90639.1"/>
    <property type="molecule type" value="Genomic_DNA"/>
</dbReference>
<protein>
    <recommendedName>
        <fullName evidence="4">Phage holin family protein</fullName>
    </recommendedName>
</protein>
<keyword evidence="1" id="KW-0472">Membrane</keyword>
<dbReference type="Pfam" id="PF04020">
    <property type="entry name" value="Phage_holin_4_2"/>
    <property type="match status" value="1"/>
</dbReference>
<dbReference type="Proteomes" id="UP000178946">
    <property type="component" value="Unassembled WGS sequence"/>
</dbReference>
<feature type="transmembrane region" description="Helical" evidence="1">
    <location>
        <begin position="7"/>
        <end position="25"/>
    </location>
</feature>
<evidence type="ECO:0008006" key="4">
    <source>
        <dbReference type="Google" id="ProtNLM"/>
    </source>
</evidence>
<feature type="transmembrane region" description="Helical" evidence="1">
    <location>
        <begin position="94"/>
        <end position="115"/>
    </location>
</feature>